<sequence>MINLRLFLILFNLCSLKYPLLRSGMTIPPVYTK</sequence>
<protein>
    <submittedName>
        <fullName evidence="1">Uncharacterized protein</fullName>
    </submittedName>
</protein>
<reference evidence="1" key="1">
    <citation type="journal article" date="2021" name="Proc. Natl. Acad. Sci. U.S.A.">
        <title>A Catalog of Tens of Thousands of Viruses from Human Metagenomes Reveals Hidden Associations with Chronic Diseases.</title>
        <authorList>
            <person name="Tisza M.J."/>
            <person name="Buck C.B."/>
        </authorList>
    </citation>
    <scope>NUCLEOTIDE SEQUENCE</scope>
    <source>
        <strain evidence="1">CtDXu9</strain>
    </source>
</reference>
<name>A0A8S5VCK8_9CAUD</name>
<organism evidence="1">
    <name type="scientific">Siphoviridae sp. ctDXu9</name>
    <dbReference type="NCBI Taxonomy" id="2825387"/>
    <lineage>
        <taxon>Viruses</taxon>
        <taxon>Duplodnaviria</taxon>
        <taxon>Heunggongvirae</taxon>
        <taxon>Uroviricota</taxon>
        <taxon>Caudoviricetes</taxon>
    </lineage>
</organism>
<dbReference type="EMBL" id="BK016244">
    <property type="protein sequence ID" value="DAG04506.1"/>
    <property type="molecule type" value="Genomic_DNA"/>
</dbReference>
<evidence type="ECO:0000313" key="1">
    <source>
        <dbReference type="EMBL" id="DAG04506.1"/>
    </source>
</evidence>
<accession>A0A8S5VCK8</accession>
<proteinExistence type="predicted"/>